<feature type="transmembrane region" description="Helical" evidence="7">
    <location>
        <begin position="234"/>
        <end position="251"/>
    </location>
</feature>
<keyword evidence="6 7" id="KW-0472">Membrane</keyword>
<dbReference type="PROSITE" id="PS01311">
    <property type="entry name" value="LGT"/>
    <property type="match status" value="1"/>
</dbReference>
<dbReference type="HAMAP" id="MF_01147">
    <property type="entry name" value="Lgt"/>
    <property type="match status" value="1"/>
</dbReference>
<evidence type="ECO:0000256" key="1">
    <source>
        <dbReference type="ARBA" id="ARBA00007150"/>
    </source>
</evidence>
<dbReference type="InterPro" id="IPR001640">
    <property type="entry name" value="Lgt"/>
</dbReference>
<dbReference type="EC" id="2.5.1.145" evidence="7"/>
<dbReference type="AlphaFoldDB" id="A0A9W6GMP5"/>
<comment type="caution">
    <text evidence="8">The sequence shown here is derived from an EMBL/GenBank/DDBJ whole genome shotgun (WGS) entry which is preliminary data.</text>
</comment>
<dbReference type="GO" id="GO:0042158">
    <property type="term" value="P:lipoprotein biosynthetic process"/>
    <property type="evidence" value="ECO:0007669"/>
    <property type="project" value="UniProtKB-UniRule"/>
</dbReference>
<feature type="transmembrane region" description="Helical" evidence="7">
    <location>
        <begin position="43"/>
        <end position="66"/>
    </location>
</feature>
<comment type="similarity">
    <text evidence="1 7">Belongs to the Lgt family.</text>
</comment>
<accession>A0A9W6GMP5</accession>
<evidence type="ECO:0000256" key="6">
    <source>
        <dbReference type="ARBA" id="ARBA00023136"/>
    </source>
</evidence>
<comment type="catalytic activity">
    <reaction evidence="7">
        <text>L-cysteinyl-[prolipoprotein] + a 1,2-diacyl-sn-glycero-3-phospho-(1'-sn-glycerol) = an S-1,2-diacyl-sn-glyceryl-L-cysteinyl-[prolipoprotein] + sn-glycerol 1-phosphate + H(+)</text>
        <dbReference type="Rhea" id="RHEA:56712"/>
        <dbReference type="Rhea" id="RHEA-COMP:14679"/>
        <dbReference type="Rhea" id="RHEA-COMP:14680"/>
        <dbReference type="ChEBI" id="CHEBI:15378"/>
        <dbReference type="ChEBI" id="CHEBI:29950"/>
        <dbReference type="ChEBI" id="CHEBI:57685"/>
        <dbReference type="ChEBI" id="CHEBI:64716"/>
        <dbReference type="ChEBI" id="CHEBI:140658"/>
        <dbReference type="EC" id="2.5.1.145"/>
    </reaction>
</comment>
<dbReference type="GO" id="GO:0008961">
    <property type="term" value="F:phosphatidylglycerol-prolipoprotein diacylglyceryl transferase activity"/>
    <property type="evidence" value="ECO:0007669"/>
    <property type="project" value="UniProtKB-UniRule"/>
</dbReference>
<sequence length="292" mass="33120">MDPVLFSIGGFEVRYYGLMYALALLVGIELGKIHGKKKGLDPAFIENYAMVAMVSGLIGGRLYYVLFNLSYYLSNPLEIPAVWHGGMAIHGGILGGIVGTYLFSKRHKVSMWKLGDIAAAPFILGQALGRIGNFANGEVHGVPTYTPWRVIFTLKPQFYSWYSEYLAMGTEAKMKFQELVPWGIVFPNSSPAGSEFPNQPLHPAMLYELGLNFMAFLFLWFYMRRKNYAEGVTWWIYVILYSLIRTFVSFFRSEDLMFFGFRAPHVISLILIGVSLAMIGILTKREKLKEIR</sequence>
<dbReference type="GO" id="GO:0005886">
    <property type="term" value="C:plasma membrane"/>
    <property type="evidence" value="ECO:0007669"/>
    <property type="project" value="UniProtKB-SubCell"/>
</dbReference>
<dbReference type="EMBL" id="BSDY01000011">
    <property type="protein sequence ID" value="GLI56935.1"/>
    <property type="molecule type" value="Genomic_DNA"/>
</dbReference>
<feature type="transmembrane region" description="Helical" evidence="7">
    <location>
        <begin position="81"/>
        <end position="102"/>
    </location>
</feature>
<keyword evidence="5 7" id="KW-1133">Transmembrane helix</keyword>
<keyword evidence="3 7" id="KW-0808">Transferase</keyword>
<feature type="transmembrane region" description="Helical" evidence="7">
    <location>
        <begin position="13"/>
        <end position="31"/>
    </location>
</feature>
<evidence type="ECO:0000256" key="7">
    <source>
        <dbReference type="HAMAP-Rule" id="MF_01147"/>
    </source>
</evidence>
<keyword evidence="9" id="KW-1185">Reference proteome</keyword>
<evidence type="ECO:0000256" key="3">
    <source>
        <dbReference type="ARBA" id="ARBA00022679"/>
    </source>
</evidence>
<reference evidence="8" key="1">
    <citation type="submission" date="2022-12" db="EMBL/GenBank/DDBJ databases">
        <title>Reference genome sequencing for broad-spectrum identification of bacterial and archaeal isolates by mass spectrometry.</title>
        <authorList>
            <person name="Sekiguchi Y."/>
            <person name="Tourlousse D.M."/>
        </authorList>
    </citation>
    <scope>NUCLEOTIDE SEQUENCE</scope>
    <source>
        <strain evidence="8">10succ1</strain>
    </source>
</reference>
<comment type="subcellular location">
    <subcellularLocation>
        <location evidence="7">Cell membrane</location>
        <topology evidence="7">Multi-pass membrane protein</topology>
    </subcellularLocation>
</comment>
<dbReference type="PANTHER" id="PTHR30589:SF0">
    <property type="entry name" value="PHOSPHATIDYLGLYCEROL--PROLIPOPROTEIN DIACYLGLYCERYL TRANSFERASE"/>
    <property type="match status" value="1"/>
</dbReference>
<feature type="binding site" evidence="7">
    <location>
        <position position="130"/>
    </location>
    <ligand>
        <name>a 1,2-diacyl-sn-glycero-3-phospho-(1'-sn-glycerol)</name>
        <dbReference type="ChEBI" id="CHEBI:64716"/>
    </ligand>
</feature>
<comment type="pathway">
    <text evidence="7">Protein modification; lipoprotein biosynthesis (diacylglyceryl transfer).</text>
</comment>
<evidence type="ECO:0000256" key="5">
    <source>
        <dbReference type="ARBA" id="ARBA00022989"/>
    </source>
</evidence>
<protein>
    <recommendedName>
        <fullName evidence="7">Phosphatidylglycerol--prolipoprotein diacylglyceryl transferase</fullName>
        <ecNumber evidence="7">2.5.1.145</ecNumber>
    </recommendedName>
</protein>
<name>A0A9W6GMP5_9FUSO</name>
<dbReference type="RefSeq" id="WP_281836344.1">
    <property type="nucleotide sequence ID" value="NZ_BSDY01000011.1"/>
</dbReference>
<organism evidence="8 9">
    <name type="scientific">Propionigenium maris DSM 9537</name>
    <dbReference type="NCBI Taxonomy" id="1123000"/>
    <lineage>
        <taxon>Bacteria</taxon>
        <taxon>Fusobacteriati</taxon>
        <taxon>Fusobacteriota</taxon>
        <taxon>Fusobacteriia</taxon>
        <taxon>Fusobacteriales</taxon>
        <taxon>Fusobacteriaceae</taxon>
        <taxon>Propionigenium</taxon>
    </lineage>
</organism>
<feature type="transmembrane region" description="Helical" evidence="7">
    <location>
        <begin position="263"/>
        <end position="282"/>
    </location>
</feature>
<comment type="function">
    <text evidence="7">Catalyzes the transfer of the diacylglyceryl group from phosphatidylglycerol to the sulfhydryl group of the N-terminal cysteine of a prolipoprotein, the first step in the formation of mature lipoproteins.</text>
</comment>
<evidence type="ECO:0000256" key="4">
    <source>
        <dbReference type="ARBA" id="ARBA00022692"/>
    </source>
</evidence>
<dbReference type="Proteomes" id="UP001144471">
    <property type="component" value="Unassembled WGS sequence"/>
</dbReference>
<dbReference type="NCBIfam" id="TIGR00544">
    <property type="entry name" value="lgt"/>
    <property type="match status" value="1"/>
</dbReference>
<dbReference type="Pfam" id="PF01790">
    <property type="entry name" value="LGT"/>
    <property type="match status" value="1"/>
</dbReference>
<evidence type="ECO:0000313" key="9">
    <source>
        <dbReference type="Proteomes" id="UP001144471"/>
    </source>
</evidence>
<gene>
    <name evidence="7 8" type="primary">lgt</name>
    <name evidence="8" type="ORF">PM10SUCC1_24490</name>
</gene>
<proteinExistence type="inferred from homology"/>
<keyword evidence="4 7" id="KW-0812">Transmembrane</keyword>
<dbReference type="PANTHER" id="PTHR30589">
    <property type="entry name" value="PROLIPOPROTEIN DIACYLGLYCERYL TRANSFERASE"/>
    <property type="match status" value="1"/>
</dbReference>
<evidence type="ECO:0000256" key="2">
    <source>
        <dbReference type="ARBA" id="ARBA00022475"/>
    </source>
</evidence>
<evidence type="ECO:0000313" key="8">
    <source>
        <dbReference type="EMBL" id="GLI56935.1"/>
    </source>
</evidence>
<keyword evidence="2 7" id="KW-1003">Cell membrane</keyword>